<keyword evidence="2" id="KW-1185">Reference proteome</keyword>
<dbReference type="AlphaFoldDB" id="A0A8S9Y3Q3"/>
<sequence length="250" mass="28924">MQTEIGEIPHSSSLAGAMEEFELMAKLRGLQINETKSMYMKTSGELPPSHQNTIRINDHNFPVCNEFKYLSALITKDNDVTVEIKARIAAGNRCFWSIQKALKFRGLSRKAKLTIYRTMIRPVVAYGSETWVLTHSSERMLNCWERKILRKIFGPVCEGGRWRIRHNRELGALYGQPDLVAFIRRGRLRWLGHVQRMEENRYPKKAMNGTPGGRRITPAPDPRLEAKSIRYEGSSESKSTRFFQTLQKFY</sequence>
<dbReference type="PANTHER" id="PTHR47027">
    <property type="entry name" value="REVERSE TRANSCRIPTASE DOMAIN-CONTAINING PROTEIN"/>
    <property type="match status" value="1"/>
</dbReference>
<proteinExistence type="predicted"/>
<evidence type="ECO:0000313" key="1">
    <source>
        <dbReference type="EMBL" id="KAF6215793.1"/>
    </source>
</evidence>
<gene>
    <name evidence="1" type="ORF">GE061_000128</name>
</gene>
<evidence type="ECO:0000313" key="2">
    <source>
        <dbReference type="Proteomes" id="UP000466442"/>
    </source>
</evidence>
<dbReference type="OrthoDB" id="7987018at2759"/>
<comment type="caution">
    <text evidence="1">The sequence shown here is derived from an EMBL/GenBank/DDBJ whole genome shotgun (WGS) entry which is preliminary data.</text>
</comment>
<organism evidence="1 2">
    <name type="scientific">Apolygus lucorum</name>
    <name type="common">Small green plant bug</name>
    <name type="synonym">Lygocoris lucorum</name>
    <dbReference type="NCBI Taxonomy" id="248454"/>
    <lineage>
        <taxon>Eukaryota</taxon>
        <taxon>Metazoa</taxon>
        <taxon>Ecdysozoa</taxon>
        <taxon>Arthropoda</taxon>
        <taxon>Hexapoda</taxon>
        <taxon>Insecta</taxon>
        <taxon>Pterygota</taxon>
        <taxon>Neoptera</taxon>
        <taxon>Paraneoptera</taxon>
        <taxon>Hemiptera</taxon>
        <taxon>Heteroptera</taxon>
        <taxon>Panheteroptera</taxon>
        <taxon>Cimicomorpha</taxon>
        <taxon>Miridae</taxon>
        <taxon>Mirini</taxon>
        <taxon>Apolygus</taxon>
    </lineage>
</organism>
<dbReference type="Proteomes" id="UP000466442">
    <property type="component" value="Linkage Group LG1"/>
</dbReference>
<dbReference type="EMBL" id="WIXP02000001">
    <property type="protein sequence ID" value="KAF6215793.1"/>
    <property type="molecule type" value="Genomic_DNA"/>
</dbReference>
<protein>
    <recommendedName>
        <fullName evidence="3">Reverse transcriptase domain-containing protein</fullName>
    </recommendedName>
</protein>
<dbReference type="PANTHER" id="PTHR47027:SF29">
    <property type="entry name" value="C2H2-TYPE DOMAIN-CONTAINING PROTEIN"/>
    <property type="match status" value="1"/>
</dbReference>
<reference evidence="1" key="1">
    <citation type="journal article" date="2021" name="Mol. Ecol. Resour.">
        <title>Apolygus lucorum genome provides insights into omnivorousness and mesophyll feeding.</title>
        <authorList>
            <person name="Liu Y."/>
            <person name="Liu H."/>
            <person name="Wang H."/>
            <person name="Huang T."/>
            <person name="Liu B."/>
            <person name="Yang B."/>
            <person name="Yin L."/>
            <person name="Li B."/>
            <person name="Zhang Y."/>
            <person name="Zhang S."/>
            <person name="Jiang F."/>
            <person name="Zhang X."/>
            <person name="Ren Y."/>
            <person name="Wang B."/>
            <person name="Wang S."/>
            <person name="Lu Y."/>
            <person name="Wu K."/>
            <person name="Fan W."/>
            <person name="Wang G."/>
        </authorList>
    </citation>
    <scope>NUCLEOTIDE SEQUENCE</scope>
    <source>
        <strain evidence="1">12Hb</strain>
    </source>
</reference>
<accession>A0A8S9Y3Q3</accession>
<evidence type="ECO:0008006" key="3">
    <source>
        <dbReference type="Google" id="ProtNLM"/>
    </source>
</evidence>
<name>A0A8S9Y3Q3_APOLU</name>